<dbReference type="InterPro" id="IPR000415">
    <property type="entry name" value="Nitroreductase-like"/>
</dbReference>
<name>A0ABV6R0E3_9CAUL</name>
<feature type="chain" id="PRO_5045690970" evidence="1">
    <location>
        <begin position="25"/>
        <end position="381"/>
    </location>
</feature>
<keyword evidence="3" id="KW-1185">Reference proteome</keyword>
<dbReference type="NCBIfam" id="NF047509">
    <property type="entry name" value="Rv3131_FMN_oxido"/>
    <property type="match status" value="1"/>
</dbReference>
<reference evidence="2 3" key="1">
    <citation type="submission" date="2024-09" db="EMBL/GenBank/DDBJ databases">
        <authorList>
            <person name="Sun Q."/>
            <person name="Mori K."/>
        </authorList>
    </citation>
    <scope>NUCLEOTIDE SEQUENCE [LARGE SCALE GENOMIC DNA]</scope>
    <source>
        <strain evidence="2 3">NCAIM B.02621</strain>
    </source>
</reference>
<sequence length="381" mass="40671">MVARRDFIRIMGGGVLAAPLLAQAACAPSAGLPDPVAAWNQPGAGQDDDRLFALAHGILAPNPHNRQPWLIELQGADQAVLHVDRERLLPVTDPFDRQIVIGCGAFVELTCLAATLRGRSVTVEPFPDGGGVPRLDDRPVARFTFGKGGATDPLAARILTRRSNKAAYDPARPLDTAAARRMLAEGAAPGFRSGVVADGRLSALRDLVSGAYVTEIVTPAAFEESIELMRIGREEIARHRDGIDIGGPMVEAMAAVGLMSRDQIRKPGTMAHEQGKSMYRGLADSSPAFVWLISEGNDRATQLNAGRAWARMNLAADAGGVAVHPVSQGLQEYAEVAEFKRRVDALVGVRPGERLQMLARAGYGKVVPPAPRRGLEEHLVS</sequence>
<dbReference type="Proteomes" id="UP001589906">
    <property type="component" value="Unassembled WGS sequence"/>
</dbReference>
<protein>
    <submittedName>
        <fullName evidence="2">Acg family FMN-binding oxidoreductase</fullName>
    </submittedName>
</protein>
<organism evidence="2 3">
    <name type="scientific">Brevundimonas balnearis</name>
    <dbReference type="NCBI Taxonomy" id="1572858"/>
    <lineage>
        <taxon>Bacteria</taxon>
        <taxon>Pseudomonadati</taxon>
        <taxon>Pseudomonadota</taxon>
        <taxon>Alphaproteobacteria</taxon>
        <taxon>Caulobacterales</taxon>
        <taxon>Caulobacteraceae</taxon>
        <taxon>Brevundimonas</taxon>
    </lineage>
</organism>
<accession>A0ABV6R0E3</accession>
<dbReference type="RefSeq" id="WP_376833471.1">
    <property type="nucleotide sequence ID" value="NZ_JBHLSW010000003.1"/>
</dbReference>
<proteinExistence type="predicted"/>
<evidence type="ECO:0000256" key="1">
    <source>
        <dbReference type="SAM" id="SignalP"/>
    </source>
</evidence>
<dbReference type="Gene3D" id="3.40.109.10">
    <property type="entry name" value="NADH Oxidase"/>
    <property type="match status" value="1"/>
</dbReference>
<comment type="caution">
    <text evidence="2">The sequence shown here is derived from an EMBL/GenBank/DDBJ whole genome shotgun (WGS) entry which is preliminary data.</text>
</comment>
<evidence type="ECO:0000313" key="3">
    <source>
        <dbReference type="Proteomes" id="UP001589906"/>
    </source>
</evidence>
<dbReference type="SUPFAM" id="SSF55469">
    <property type="entry name" value="FMN-dependent nitroreductase-like"/>
    <property type="match status" value="1"/>
</dbReference>
<evidence type="ECO:0000313" key="2">
    <source>
        <dbReference type="EMBL" id="MFC0632482.1"/>
    </source>
</evidence>
<feature type="signal peptide" evidence="1">
    <location>
        <begin position="1"/>
        <end position="24"/>
    </location>
</feature>
<dbReference type="EMBL" id="JBHLSW010000003">
    <property type="protein sequence ID" value="MFC0632482.1"/>
    <property type="molecule type" value="Genomic_DNA"/>
</dbReference>
<gene>
    <name evidence="2" type="ORF">ACFFGE_01125</name>
</gene>
<keyword evidence="1" id="KW-0732">Signal</keyword>